<proteinExistence type="predicted"/>
<gene>
    <name evidence="1" type="ORF">EVA_11419</name>
</gene>
<organism evidence="1">
    <name type="scientific">gut metagenome</name>
    <dbReference type="NCBI Taxonomy" id="749906"/>
    <lineage>
        <taxon>unclassified sequences</taxon>
        <taxon>metagenomes</taxon>
        <taxon>organismal metagenomes</taxon>
    </lineage>
</organism>
<dbReference type="AlphaFoldDB" id="J9GL68"/>
<name>J9GL68_9ZZZZ</name>
<reference evidence="1" key="1">
    <citation type="journal article" date="2012" name="PLoS ONE">
        <title>Gene sets for utilization of primary and secondary nutrition supplies in the distal gut of endangered iberian lynx.</title>
        <authorList>
            <person name="Alcaide M."/>
            <person name="Messina E."/>
            <person name="Richter M."/>
            <person name="Bargiela R."/>
            <person name="Peplies J."/>
            <person name="Huws S.A."/>
            <person name="Newbold C.J."/>
            <person name="Golyshin P.N."/>
            <person name="Simon M.A."/>
            <person name="Lopez G."/>
            <person name="Yakimov M.M."/>
            <person name="Ferrer M."/>
        </authorList>
    </citation>
    <scope>NUCLEOTIDE SEQUENCE</scope>
</reference>
<evidence type="ECO:0000313" key="1">
    <source>
        <dbReference type="EMBL" id="EJX00475.1"/>
    </source>
</evidence>
<comment type="caution">
    <text evidence="1">The sequence shown here is derived from an EMBL/GenBank/DDBJ whole genome shotgun (WGS) entry which is preliminary data.</text>
</comment>
<sequence>MKRSIKSLFSWIIFCCSSHCFICCSRRSARSWRYWL</sequence>
<accession>J9GL68</accession>
<dbReference type="EMBL" id="AMCI01003356">
    <property type="protein sequence ID" value="EJX00475.1"/>
    <property type="molecule type" value="Genomic_DNA"/>
</dbReference>
<protein>
    <submittedName>
        <fullName evidence="1">Uncharacterized protein</fullName>
    </submittedName>
</protein>